<feature type="region of interest" description="Disordered" evidence="1">
    <location>
        <begin position="119"/>
        <end position="138"/>
    </location>
</feature>
<sequence>MLTKFISVSETHFQNIETSCKNQQASIQGLETQIGQLSKLISERPQCGLPSNTKSNPREQLNAITIQDEEGLAEPEPELRQGFVDIRSKSIHEPCSNNNKEPIYEEQRLQIEELDEWRTQKSRAHNRPKPPYDELNMSPKQLKVGGKVLLDAADPRIATSGPNGEIYLTVLSIFPYSTVEVIHPKFGTFKISCQIVVIKLLSLLQEGERSSVILRSYNGDQAVLEQVQLANAVRALLSTDLWELFFGIIEPTYLELTLELCSTFHFQTVMIEFDDPKTVQFCLGSLVHQLSVPEFGIALGLYTEEFMDDNELDTLHRHIHYSPSKCWSASVPDSATYDPSHSKASALAPSLRYLHIGQLAKLISEQPQGSLPSNTKSNPREQIKAITVQDAEGLVAPEPKSRQETRVSKGKGEVDHNDQKPETVTKNAYEPCSNNNEGPIYEEQRLQIEELDEWQTQKLITPNKPKPSQDELNTLPNQLKVGDKVLLDEADPRITTAEPNEEIPLTVLSIFLYGTVEVIHPKFGTFKVKNTRLKPYVDKVDSRDEECKLLAPP</sequence>
<name>A0A2P5YNG3_GOSBA</name>
<proteinExistence type="predicted"/>
<evidence type="ECO:0000256" key="1">
    <source>
        <dbReference type="SAM" id="MobiDB-lite"/>
    </source>
</evidence>
<evidence type="ECO:0000313" key="2">
    <source>
        <dbReference type="EMBL" id="PPS17135.1"/>
    </source>
</evidence>
<reference evidence="2 3" key="1">
    <citation type="submission" date="2015-01" db="EMBL/GenBank/DDBJ databases">
        <title>Genome of allotetraploid Gossypium barbadense reveals genomic plasticity and fiber elongation in cotton evolution.</title>
        <authorList>
            <person name="Chen X."/>
            <person name="Liu X."/>
            <person name="Zhao B."/>
            <person name="Zheng H."/>
            <person name="Hu Y."/>
            <person name="Lu G."/>
            <person name="Yang C."/>
            <person name="Chen J."/>
            <person name="Shan C."/>
            <person name="Zhang L."/>
            <person name="Zhou Y."/>
            <person name="Wang L."/>
            <person name="Guo W."/>
            <person name="Bai Y."/>
            <person name="Ruan J."/>
            <person name="Shangguan X."/>
            <person name="Mao Y."/>
            <person name="Jiang J."/>
            <person name="Zhu Y."/>
            <person name="Lei J."/>
            <person name="Kang H."/>
            <person name="Chen S."/>
            <person name="He X."/>
            <person name="Wang R."/>
            <person name="Wang Y."/>
            <person name="Chen J."/>
            <person name="Wang L."/>
            <person name="Yu S."/>
            <person name="Wang B."/>
            <person name="Wei J."/>
            <person name="Song S."/>
            <person name="Lu X."/>
            <person name="Gao Z."/>
            <person name="Gu W."/>
            <person name="Deng X."/>
            <person name="Ma D."/>
            <person name="Wang S."/>
            <person name="Liang W."/>
            <person name="Fang L."/>
            <person name="Cai C."/>
            <person name="Zhu X."/>
            <person name="Zhou B."/>
            <person name="Zhang Y."/>
            <person name="Chen Z."/>
            <person name="Xu S."/>
            <person name="Zhu R."/>
            <person name="Wang S."/>
            <person name="Zhang T."/>
            <person name="Zhao G."/>
        </authorList>
    </citation>
    <scope>NUCLEOTIDE SEQUENCE [LARGE SCALE GENOMIC DNA]</scope>
    <source>
        <strain evidence="3">cv. Xinhai21</strain>
        <tissue evidence="2">Leaf</tissue>
    </source>
</reference>
<feature type="compositionally biased region" description="Basic and acidic residues" evidence="1">
    <location>
        <begin position="399"/>
        <end position="423"/>
    </location>
</feature>
<dbReference type="AlphaFoldDB" id="A0A2P5YNG3"/>
<dbReference type="Proteomes" id="UP000239757">
    <property type="component" value="Unassembled WGS sequence"/>
</dbReference>
<feature type="compositionally biased region" description="Polar residues" evidence="1">
    <location>
        <begin position="424"/>
        <end position="436"/>
    </location>
</feature>
<organism evidence="2 3">
    <name type="scientific">Gossypium barbadense</name>
    <name type="common">Sea Island cotton</name>
    <name type="synonym">Hibiscus barbadensis</name>
    <dbReference type="NCBI Taxonomy" id="3634"/>
    <lineage>
        <taxon>Eukaryota</taxon>
        <taxon>Viridiplantae</taxon>
        <taxon>Streptophyta</taxon>
        <taxon>Embryophyta</taxon>
        <taxon>Tracheophyta</taxon>
        <taxon>Spermatophyta</taxon>
        <taxon>Magnoliopsida</taxon>
        <taxon>eudicotyledons</taxon>
        <taxon>Gunneridae</taxon>
        <taxon>Pentapetalae</taxon>
        <taxon>rosids</taxon>
        <taxon>malvids</taxon>
        <taxon>Malvales</taxon>
        <taxon>Malvaceae</taxon>
        <taxon>Malvoideae</taxon>
        <taxon>Gossypium</taxon>
    </lineage>
</organism>
<dbReference type="EMBL" id="KZ662957">
    <property type="protein sequence ID" value="PPS17135.1"/>
    <property type="molecule type" value="Genomic_DNA"/>
</dbReference>
<protein>
    <submittedName>
        <fullName evidence="2">Uncharacterized protein</fullName>
    </submittedName>
</protein>
<feature type="region of interest" description="Disordered" evidence="1">
    <location>
        <begin position="387"/>
        <end position="436"/>
    </location>
</feature>
<evidence type="ECO:0000313" key="3">
    <source>
        <dbReference type="Proteomes" id="UP000239757"/>
    </source>
</evidence>
<dbReference type="OrthoDB" id="1685790at2759"/>
<gene>
    <name evidence="2" type="ORF">GOBAR_AA03432</name>
</gene>
<accession>A0A2P5YNG3</accession>